<dbReference type="Pfam" id="PF13175">
    <property type="entry name" value="AAA_15"/>
    <property type="match status" value="1"/>
</dbReference>
<protein>
    <submittedName>
        <fullName evidence="2">AAA family ATPase</fullName>
    </submittedName>
</protein>
<dbReference type="InterPro" id="IPR051396">
    <property type="entry name" value="Bact_Antivir_Def_Nuclease"/>
</dbReference>
<organism evidence="2 3">
    <name type="scientific">Peteryoungia desertarenae</name>
    <dbReference type="NCBI Taxonomy" id="1813451"/>
    <lineage>
        <taxon>Bacteria</taxon>
        <taxon>Pseudomonadati</taxon>
        <taxon>Pseudomonadota</taxon>
        <taxon>Alphaproteobacteria</taxon>
        <taxon>Hyphomicrobiales</taxon>
        <taxon>Rhizobiaceae</taxon>
        <taxon>Peteryoungia</taxon>
    </lineage>
</organism>
<dbReference type="InterPro" id="IPR027417">
    <property type="entry name" value="P-loop_NTPase"/>
</dbReference>
<gene>
    <name evidence="2" type="ORF">FE840_009710</name>
</gene>
<dbReference type="EMBL" id="CP058350">
    <property type="protein sequence ID" value="QLF69794.1"/>
    <property type="molecule type" value="Genomic_DNA"/>
</dbReference>
<proteinExistence type="predicted"/>
<evidence type="ECO:0000313" key="2">
    <source>
        <dbReference type="EMBL" id="QLF69794.1"/>
    </source>
</evidence>
<dbReference type="Gene3D" id="3.40.50.300">
    <property type="entry name" value="P-loop containing nucleotide triphosphate hydrolases"/>
    <property type="match status" value="1"/>
</dbReference>
<keyword evidence="3" id="KW-1185">Reference proteome</keyword>
<evidence type="ECO:0000259" key="1">
    <source>
        <dbReference type="Pfam" id="PF13175"/>
    </source>
</evidence>
<reference evidence="2 3" key="1">
    <citation type="submission" date="2020-06" db="EMBL/GenBank/DDBJ databases">
        <title>Genome sequence of Rhizobium sp strain ADMK78.</title>
        <authorList>
            <person name="Rahi P."/>
        </authorList>
    </citation>
    <scope>NUCLEOTIDE SEQUENCE [LARGE SCALE GENOMIC DNA]</scope>
    <source>
        <strain evidence="2 3">ADMK78</strain>
    </source>
</reference>
<evidence type="ECO:0000313" key="3">
    <source>
        <dbReference type="Proteomes" id="UP000308530"/>
    </source>
</evidence>
<feature type="domain" description="Endonuclease GajA/Old nuclease/RecF-like AAA" evidence="1">
    <location>
        <begin position="261"/>
        <end position="352"/>
    </location>
</feature>
<dbReference type="Proteomes" id="UP000308530">
    <property type="component" value="Chromosome"/>
</dbReference>
<accession>A0ABX6QMQ0</accession>
<dbReference type="PANTHER" id="PTHR43581">
    <property type="entry name" value="ATP/GTP PHOSPHATASE"/>
    <property type="match status" value="1"/>
</dbReference>
<dbReference type="RefSeq" id="WP_138288283.1">
    <property type="nucleotide sequence ID" value="NZ_CP058350.1"/>
</dbReference>
<dbReference type="InterPro" id="IPR041685">
    <property type="entry name" value="AAA_GajA/Old/RecF-like"/>
</dbReference>
<dbReference type="SUPFAM" id="SSF52540">
    <property type="entry name" value="P-loop containing nucleoside triphosphate hydrolases"/>
    <property type="match status" value="1"/>
</dbReference>
<name>A0ABX6QMQ0_9HYPH</name>
<dbReference type="PANTHER" id="PTHR43581:SF3">
    <property type="entry name" value="AAA+ ATPASE DOMAIN-CONTAINING PROTEIN"/>
    <property type="match status" value="1"/>
</dbReference>
<sequence length="612" mass="68415">MVHGEGGMRLSKFKITNYRNILDSGWITTTNITAFVGQNEAGKSNLFEALYCLNPYVNGATYDDAEDWPVDDWKGRKDAKGKRVCEAYFALSEEDIMSLFSFARIRDEVSEGDGAVVDEEADTPELPHTLSIFAWKSYGFKTEFSIKDAHDLGLDVQKVSDWAQSNLPKFVLIQDYNFSGAQVELDQLKSRWDKVGRDNRHLLSTEDQTILIVLDLAQIDIDDFVEKGTTADGRTIRQFDKRAASAYLTQQFQRLWTQKKVKFDIDIDGPTLNIFAEDEAIGFPVRLYRRSTGFRWYVSFAWKFTHASDGEFENCILLLEEPGVHLHYSGQRDLLRVFEGLSENNTILYTTHLASMVDQANPERVRIVESRDNHLAINHGVVSTQAAPMAVIEASLGLTSDLSGMLGNRKVLIVEGGTDALILNKLSGILRDGSKTGLSDQVYLWPAATSTKAPMYAAFAIGQRWDAGVLLDSDEAGLAAKKKISEMNLKELAAGEGYEFRVLMLGTASGIKKTDVAIEDLFPDDFFRECVNRAYGIAIRNEDLPIDGSTLISKRVETVLKERHGKDLDKKRVLSEMLKEFDGWAKLSDLPKGTAASAEKLFQAINAAFMLN</sequence>